<comment type="caution">
    <text evidence="1">The sequence shown here is derived from an EMBL/GenBank/DDBJ whole genome shotgun (WGS) entry which is preliminary data.</text>
</comment>
<proteinExistence type="predicted"/>
<reference evidence="1 2" key="1">
    <citation type="journal article" date="2012" name="Int. J. Syst. Evol. Microbiol.">
        <title>Vibrio caribbeanicus sp. nov., isolated from the marine sponge Scleritoderma cyanea.</title>
        <authorList>
            <person name="Hoffmann M."/>
            <person name="Monday S.R."/>
            <person name="Allard M.W."/>
            <person name="Strain E.A."/>
            <person name="Whittaker P."/>
            <person name="Naum M."/>
            <person name="McCarthy P.J."/>
            <person name="Lopez J.V."/>
            <person name="Fischer M."/>
            <person name="Brown E.W."/>
        </authorList>
    </citation>
    <scope>NUCLEOTIDE SEQUENCE [LARGE SCALE GENOMIC DNA]</scope>
    <source>
        <strain evidence="1 2">LMG 19158</strain>
    </source>
</reference>
<feature type="non-terminal residue" evidence="1">
    <location>
        <position position="1"/>
    </location>
</feature>
<protein>
    <submittedName>
        <fullName evidence="1">Uncharacterized protein</fullName>
    </submittedName>
</protein>
<gene>
    <name evidence="1" type="ORF">VIS19158_21937</name>
</gene>
<dbReference type="EMBL" id="AFWE01000122">
    <property type="protein sequence ID" value="EGU36640.1"/>
    <property type="molecule type" value="Genomic_DNA"/>
</dbReference>
<dbReference type="Proteomes" id="UP000004349">
    <property type="component" value="Unassembled WGS sequence"/>
</dbReference>
<organism evidence="1 2">
    <name type="scientific">Vibrio scophthalmi LMG 19158</name>
    <dbReference type="NCBI Taxonomy" id="870967"/>
    <lineage>
        <taxon>Bacteria</taxon>
        <taxon>Pseudomonadati</taxon>
        <taxon>Pseudomonadota</taxon>
        <taxon>Gammaproteobacteria</taxon>
        <taxon>Vibrionales</taxon>
        <taxon>Vibrionaceae</taxon>
        <taxon>Vibrio</taxon>
    </lineage>
</organism>
<evidence type="ECO:0000313" key="2">
    <source>
        <dbReference type="Proteomes" id="UP000004349"/>
    </source>
</evidence>
<sequence>ELLDERTHVGLYSHNPTWQSAYEQGWHSVTPWDIHHAKQQASSPLHGLERAKALFVRYP</sequence>
<evidence type="ECO:0000313" key="1">
    <source>
        <dbReference type="EMBL" id="EGU36640.1"/>
    </source>
</evidence>
<name>F9RNW4_9VIBR</name>
<dbReference type="RefSeq" id="WP_005595520.1">
    <property type="nucleotide sequence ID" value="NZ_AFWE01000122.1"/>
</dbReference>
<dbReference type="AlphaFoldDB" id="F9RNW4"/>
<accession>F9RNW4</accession>